<accession>A0ABX3NXV7</accession>
<keyword evidence="1" id="KW-1133">Transmembrane helix</keyword>
<feature type="transmembrane region" description="Helical" evidence="1">
    <location>
        <begin position="119"/>
        <end position="140"/>
    </location>
</feature>
<name>A0ABX3NXV7_9BACT</name>
<keyword evidence="1" id="KW-0472">Membrane</keyword>
<comment type="caution">
    <text evidence="2">The sequence shown here is derived from an EMBL/GenBank/DDBJ whole genome shotgun (WGS) entry which is preliminary data.</text>
</comment>
<reference evidence="2 3" key="1">
    <citation type="submission" date="2016-04" db="EMBL/GenBank/DDBJ databases">
        <authorList>
            <person name="Chen L."/>
            <person name="Zhuang W."/>
            <person name="Wang G."/>
        </authorList>
    </citation>
    <scope>NUCLEOTIDE SEQUENCE [LARGE SCALE GENOMIC DNA]</scope>
    <source>
        <strain evidence="3">GR20</strain>
    </source>
</reference>
<evidence type="ECO:0000313" key="2">
    <source>
        <dbReference type="EMBL" id="OQP49493.1"/>
    </source>
</evidence>
<keyword evidence="1" id="KW-0812">Transmembrane</keyword>
<organism evidence="2 3">
    <name type="scientific">Niastella koreensis</name>
    <dbReference type="NCBI Taxonomy" id="354356"/>
    <lineage>
        <taxon>Bacteria</taxon>
        <taxon>Pseudomonadati</taxon>
        <taxon>Bacteroidota</taxon>
        <taxon>Chitinophagia</taxon>
        <taxon>Chitinophagales</taxon>
        <taxon>Chitinophagaceae</taxon>
        <taxon>Niastella</taxon>
    </lineage>
</organism>
<evidence type="ECO:0000256" key="1">
    <source>
        <dbReference type="SAM" id="Phobius"/>
    </source>
</evidence>
<gene>
    <name evidence="2" type="ORF">A4D02_28265</name>
</gene>
<dbReference type="EMBL" id="LWBO01000010">
    <property type="protein sequence ID" value="OQP49493.1"/>
    <property type="molecule type" value="Genomic_DNA"/>
</dbReference>
<proteinExistence type="predicted"/>
<sequence>MKVIAPRYYTLAQISAMSNPLFKKINIFLKVNEQTIDRYFNANDPAPVYKRQLSQEFEEYIMNYAVSIKRYSSVTFKLNCINESDKEFIDPLVHAIRRHFSLKKTIKEDEFRKFKKRNWWLLIFSLLIVMFFQGVMPLIFNVEHRIHSAFSNALDVFSWVILWKPIEKLIFYWNPFLKEISIFDKLINATIVTVGEKKDLKPEAVEFAA</sequence>
<keyword evidence="3" id="KW-1185">Reference proteome</keyword>
<evidence type="ECO:0000313" key="3">
    <source>
        <dbReference type="Proteomes" id="UP000192277"/>
    </source>
</evidence>
<dbReference type="Proteomes" id="UP000192277">
    <property type="component" value="Unassembled WGS sequence"/>
</dbReference>
<protein>
    <submittedName>
        <fullName evidence="2">Uncharacterized protein</fullName>
    </submittedName>
</protein>